<sequence>MNLLRFALRLDAGASAGLGVVILALSGKLDEWLGTPTAFALGVGVFLFVWATGLTVLAAQRDISPAGAWTVIVLNVGWIAASLAVAFGGAFELTGWGVALSALQALPVLLFIDLQYLGLRRVRAAVRSGAVGSGAA</sequence>
<keyword evidence="1" id="KW-1133">Transmembrane helix</keyword>
<protein>
    <recommendedName>
        <fullName evidence="4">Integral membrane protein</fullName>
    </recommendedName>
</protein>
<feature type="transmembrane region" description="Helical" evidence="1">
    <location>
        <begin position="93"/>
        <end position="112"/>
    </location>
</feature>
<dbReference type="RefSeq" id="WP_253750826.1">
    <property type="nucleotide sequence ID" value="NZ_JAMZDZ010000001.1"/>
</dbReference>
<keyword evidence="1" id="KW-0472">Membrane</keyword>
<feature type="transmembrane region" description="Helical" evidence="1">
    <location>
        <begin position="66"/>
        <end position="87"/>
    </location>
</feature>
<feature type="transmembrane region" description="Helical" evidence="1">
    <location>
        <begin position="7"/>
        <end position="26"/>
    </location>
</feature>
<reference evidence="3" key="1">
    <citation type="journal article" date="2019" name="Int. J. Syst. Evol. Microbiol.">
        <title>The Global Catalogue of Microorganisms (GCM) 10K type strain sequencing project: providing services to taxonomists for standard genome sequencing and annotation.</title>
        <authorList>
            <consortium name="The Broad Institute Genomics Platform"/>
            <consortium name="The Broad Institute Genome Sequencing Center for Infectious Disease"/>
            <person name="Wu L."/>
            <person name="Ma J."/>
        </authorList>
    </citation>
    <scope>NUCLEOTIDE SEQUENCE [LARGE SCALE GENOMIC DNA]</scope>
    <source>
        <strain evidence="3">CGMCC 4.7289</strain>
    </source>
</reference>
<evidence type="ECO:0000313" key="2">
    <source>
        <dbReference type="EMBL" id="MFC4136403.1"/>
    </source>
</evidence>
<evidence type="ECO:0000313" key="3">
    <source>
        <dbReference type="Proteomes" id="UP001595816"/>
    </source>
</evidence>
<keyword evidence="3" id="KW-1185">Reference proteome</keyword>
<keyword evidence="1" id="KW-0812">Transmembrane</keyword>
<gene>
    <name evidence="2" type="ORF">ACFOZ4_37840</name>
</gene>
<proteinExistence type="predicted"/>
<accession>A0ABV8M1E7</accession>
<evidence type="ECO:0008006" key="4">
    <source>
        <dbReference type="Google" id="ProtNLM"/>
    </source>
</evidence>
<comment type="caution">
    <text evidence="2">The sequence shown here is derived from an EMBL/GenBank/DDBJ whole genome shotgun (WGS) entry which is preliminary data.</text>
</comment>
<dbReference type="Proteomes" id="UP001595816">
    <property type="component" value="Unassembled WGS sequence"/>
</dbReference>
<organism evidence="2 3">
    <name type="scientific">Hamadaea flava</name>
    <dbReference type="NCBI Taxonomy" id="1742688"/>
    <lineage>
        <taxon>Bacteria</taxon>
        <taxon>Bacillati</taxon>
        <taxon>Actinomycetota</taxon>
        <taxon>Actinomycetes</taxon>
        <taxon>Micromonosporales</taxon>
        <taxon>Micromonosporaceae</taxon>
        <taxon>Hamadaea</taxon>
    </lineage>
</organism>
<feature type="transmembrane region" description="Helical" evidence="1">
    <location>
        <begin position="38"/>
        <end position="59"/>
    </location>
</feature>
<dbReference type="EMBL" id="JBHSAY010000029">
    <property type="protein sequence ID" value="MFC4136403.1"/>
    <property type="molecule type" value="Genomic_DNA"/>
</dbReference>
<name>A0ABV8M1E7_9ACTN</name>
<evidence type="ECO:0000256" key="1">
    <source>
        <dbReference type="SAM" id="Phobius"/>
    </source>
</evidence>